<reference evidence="1 2" key="1">
    <citation type="submission" date="2024-01" db="EMBL/GenBank/DDBJ databases">
        <title>The complete chloroplast genome sequence of Lithospermum erythrorhizon: insights into the phylogenetic relationship among Boraginaceae species and the maternal lineages of purple gromwells.</title>
        <authorList>
            <person name="Okada T."/>
            <person name="Watanabe K."/>
        </authorList>
    </citation>
    <scope>NUCLEOTIDE SEQUENCE [LARGE SCALE GENOMIC DNA]</scope>
</reference>
<protein>
    <submittedName>
        <fullName evidence="1">Uncharacterized protein</fullName>
    </submittedName>
</protein>
<evidence type="ECO:0000313" key="1">
    <source>
        <dbReference type="EMBL" id="GAA0183609.1"/>
    </source>
</evidence>
<proteinExistence type="predicted"/>
<evidence type="ECO:0000313" key="2">
    <source>
        <dbReference type="Proteomes" id="UP001454036"/>
    </source>
</evidence>
<dbReference type="Proteomes" id="UP001454036">
    <property type="component" value="Unassembled WGS sequence"/>
</dbReference>
<dbReference type="EMBL" id="BAABME010011345">
    <property type="protein sequence ID" value="GAA0183609.1"/>
    <property type="molecule type" value="Genomic_DNA"/>
</dbReference>
<gene>
    <name evidence="1" type="ORF">LIER_30989</name>
</gene>
<organism evidence="1 2">
    <name type="scientific">Lithospermum erythrorhizon</name>
    <name type="common">Purple gromwell</name>
    <name type="synonym">Lithospermum officinale var. erythrorhizon</name>
    <dbReference type="NCBI Taxonomy" id="34254"/>
    <lineage>
        <taxon>Eukaryota</taxon>
        <taxon>Viridiplantae</taxon>
        <taxon>Streptophyta</taxon>
        <taxon>Embryophyta</taxon>
        <taxon>Tracheophyta</taxon>
        <taxon>Spermatophyta</taxon>
        <taxon>Magnoliopsida</taxon>
        <taxon>eudicotyledons</taxon>
        <taxon>Gunneridae</taxon>
        <taxon>Pentapetalae</taxon>
        <taxon>asterids</taxon>
        <taxon>lamiids</taxon>
        <taxon>Boraginales</taxon>
        <taxon>Boraginaceae</taxon>
        <taxon>Boraginoideae</taxon>
        <taxon>Lithospermeae</taxon>
        <taxon>Lithospermum</taxon>
    </lineage>
</organism>
<name>A0AAV3RQ59_LITER</name>
<accession>A0AAV3RQ59</accession>
<sequence length="230" mass="25833">MRDELGINGSKKSIHISELEDKLDSLDDPTAWAKAAVLYIAYYLLNPINSNNVNLRYASILGDVNSISQYNWCRHVLDNLREGIRKNNKLNPLGDMHFILINYLERMGKGCRLLSGNNTSPSFREWDELKVTKAMEQVDEIVGFSKAVGVGITKEKKGDDGRVFLPFDPVACPMDKVQEFEELSDEMLLELVELHPTLLGADLKPPLSIPPPCEVVALSDGEEPYKEVWG</sequence>
<dbReference type="AlphaFoldDB" id="A0AAV3RQ59"/>
<keyword evidence="2" id="KW-1185">Reference proteome</keyword>
<comment type="caution">
    <text evidence="1">The sequence shown here is derived from an EMBL/GenBank/DDBJ whole genome shotgun (WGS) entry which is preliminary data.</text>
</comment>